<keyword evidence="5" id="KW-0067">ATP-binding</keyword>
<evidence type="ECO:0000313" key="10">
    <source>
        <dbReference type="Proteomes" id="UP000664654"/>
    </source>
</evidence>
<name>A0A939DS33_9ALTE</name>
<keyword evidence="2" id="KW-0808">Transferase</keyword>
<feature type="non-terminal residue" evidence="9">
    <location>
        <position position="1"/>
    </location>
</feature>
<dbReference type="Gene3D" id="3.40.50.300">
    <property type="entry name" value="P-loop containing nucleotide triphosphate hydrolases"/>
    <property type="match status" value="1"/>
</dbReference>
<keyword evidence="10" id="KW-1185">Reference proteome</keyword>
<keyword evidence="3" id="KW-0547">Nucleotide-binding</keyword>
<evidence type="ECO:0000256" key="5">
    <source>
        <dbReference type="ARBA" id="ARBA00022840"/>
    </source>
</evidence>
<comment type="catalytic activity">
    <reaction evidence="6">
        <text>dCMP + ATP = dCDP + ADP</text>
        <dbReference type="Rhea" id="RHEA:25094"/>
        <dbReference type="ChEBI" id="CHEBI:30616"/>
        <dbReference type="ChEBI" id="CHEBI:57566"/>
        <dbReference type="ChEBI" id="CHEBI:58593"/>
        <dbReference type="ChEBI" id="CHEBI:456216"/>
        <dbReference type="EC" id="2.7.4.25"/>
    </reaction>
</comment>
<dbReference type="AlphaFoldDB" id="A0A939DS33"/>
<comment type="caution">
    <text evidence="9">The sequence shown here is derived from an EMBL/GenBank/DDBJ whole genome shotgun (WGS) entry which is preliminary data.</text>
</comment>
<gene>
    <name evidence="9" type="ORF">J0A66_22250</name>
</gene>
<accession>A0A939DS33</accession>
<evidence type="ECO:0000259" key="8">
    <source>
        <dbReference type="Pfam" id="PF02224"/>
    </source>
</evidence>
<dbReference type="Proteomes" id="UP000664654">
    <property type="component" value="Unassembled WGS sequence"/>
</dbReference>
<dbReference type="GO" id="GO:0036431">
    <property type="term" value="F:dCMP kinase activity"/>
    <property type="evidence" value="ECO:0007669"/>
    <property type="project" value="InterPro"/>
</dbReference>
<dbReference type="Pfam" id="PF02224">
    <property type="entry name" value="Cytidylate_kin"/>
    <property type="match status" value="1"/>
</dbReference>
<organism evidence="9 10">
    <name type="scientific">Bowmanella dokdonensis</name>
    <dbReference type="NCBI Taxonomy" id="751969"/>
    <lineage>
        <taxon>Bacteria</taxon>
        <taxon>Pseudomonadati</taxon>
        <taxon>Pseudomonadota</taxon>
        <taxon>Gammaproteobacteria</taxon>
        <taxon>Alteromonadales</taxon>
        <taxon>Alteromonadaceae</taxon>
        <taxon>Bowmanella</taxon>
    </lineage>
</organism>
<dbReference type="InterPro" id="IPR027417">
    <property type="entry name" value="P-loop_NTPase"/>
</dbReference>
<evidence type="ECO:0000256" key="6">
    <source>
        <dbReference type="ARBA" id="ARBA00047615"/>
    </source>
</evidence>
<evidence type="ECO:0000256" key="3">
    <source>
        <dbReference type="ARBA" id="ARBA00022741"/>
    </source>
</evidence>
<evidence type="ECO:0000256" key="7">
    <source>
        <dbReference type="ARBA" id="ARBA00048478"/>
    </source>
</evidence>
<evidence type="ECO:0000256" key="2">
    <source>
        <dbReference type="ARBA" id="ARBA00022679"/>
    </source>
</evidence>
<feature type="domain" description="Cytidylate kinase" evidence="8">
    <location>
        <begin position="2"/>
        <end position="39"/>
    </location>
</feature>
<evidence type="ECO:0000256" key="1">
    <source>
        <dbReference type="ARBA" id="ARBA00012906"/>
    </source>
</evidence>
<dbReference type="EC" id="2.7.4.25" evidence="1"/>
<dbReference type="EMBL" id="JAFKCV010000204">
    <property type="protein sequence ID" value="MBN7827958.1"/>
    <property type="molecule type" value="Genomic_DNA"/>
</dbReference>
<dbReference type="GO" id="GO:0006139">
    <property type="term" value="P:nucleobase-containing compound metabolic process"/>
    <property type="evidence" value="ECO:0007669"/>
    <property type="project" value="InterPro"/>
</dbReference>
<sequence length="45" mass="4998">ERDTNRSVAPLVPAEDALVLDSTNLSINQVLDNVMQYVQGQLQNK</sequence>
<keyword evidence="4 9" id="KW-0418">Kinase</keyword>
<dbReference type="GO" id="GO:0005524">
    <property type="term" value="F:ATP binding"/>
    <property type="evidence" value="ECO:0007669"/>
    <property type="project" value="UniProtKB-KW"/>
</dbReference>
<reference evidence="9" key="1">
    <citation type="submission" date="2021-03" db="EMBL/GenBank/DDBJ databases">
        <title>novel species isolated from a fishpond in China.</title>
        <authorList>
            <person name="Lu H."/>
            <person name="Cai Z."/>
        </authorList>
    </citation>
    <scope>NUCLEOTIDE SEQUENCE</scope>
    <source>
        <strain evidence="9">JCM 30855</strain>
    </source>
</reference>
<dbReference type="InterPro" id="IPR011994">
    <property type="entry name" value="Cytidylate_kinase_dom"/>
</dbReference>
<comment type="catalytic activity">
    <reaction evidence="7">
        <text>CMP + ATP = CDP + ADP</text>
        <dbReference type="Rhea" id="RHEA:11600"/>
        <dbReference type="ChEBI" id="CHEBI:30616"/>
        <dbReference type="ChEBI" id="CHEBI:58069"/>
        <dbReference type="ChEBI" id="CHEBI:60377"/>
        <dbReference type="ChEBI" id="CHEBI:456216"/>
        <dbReference type="EC" id="2.7.4.25"/>
    </reaction>
</comment>
<proteinExistence type="predicted"/>
<protein>
    <recommendedName>
        <fullName evidence="1">(d)CMP kinase</fullName>
        <ecNumber evidence="1">2.7.4.25</ecNumber>
    </recommendedName>
</protein>
<evidence type="ECO:0000256" key="4">
    <source>
        <dbReference type="ARBA" id="ARBA00022777"/>
    </source>
</evidence>
<dbReference type="RefSeq" id="WP_206576010.1">
    <property type="nucleotide sequence ID" value="NZ_JAFKCV010000204.1"/>
</dbReference>
<evidence type="ECO:0000313" key="9">
    <source>
        <dbReference type="EMBL" id="MBN7827958.1"/>
    </source>
</evidence>